<protein>
    <recommendedName>
        <fullName evidence="5">Cytochrome c domain-containing protein</fullName>
    </recommendedName>
</protein>
<keyword evidence="4" id="KW-1185">Reference proteome</keyword>
<dbReference type="PROSITE" id="PS51257">
    <property type="entry name" value="PROKAR_LIPOPROTEIN"/>
    <property type="match status" value="1"/>
</dbReference>
<accession>A0A226GVG2</accession>
<dbReference type="RefSeq" id="WP_089051345.1">
    <property type="nucleotide sequence ID" value="NZ_FXTV01000029.1"/>
</dbReference>
<gene>
    <name evidence="3" type="ORF">B0A66_18505</name>
</gene>
<dbReference type="SUPFAM" id="SSF46626">
    <property type="entry name" value="Cytochrome c"/>
    <property type="match status" value="1"/>
</dbReference>
<feature type="compositionally biased region" description="Low complexity" evidence="1">
    <location>
        <begin position="37"/>
        <end position="49"/>
    </location>
</feature>
<dbReference type="AlphaFoldDB" id="A0A226GVG2"/>
<evidence type="ECO:0000256" key="1">
    <source>
        <dbReference type="SAM" id="MobiDB-lite"/>
    </source>
</evidence>
<dbReference type="GO" id="GO:0020037">
    <property type="term" value="F:heme binding"/>
    <property type="evidence" value="ECO:0007669"/>
    <property type="project" value="InterPro"/>
</dbReference>
<keyword evidence="2" id="KW-0732">Signal</keyword>
<dbReference type="GO" id="GO:0009055">
    <property type="term" value="F:electron transfer activity"/>
    <property type="evidence" value="ECO:0007669"/>
    <property type="project" value="InterPro"/>
</dbReference>
<evidence type="ECO:0000313" key="4">
    <source>
        <dbReference type="Proteomes" id="UP000198345"/>
    </source>
</evidence>
<name>A0A226GVG2_9FLAO</name>
<feature type="region of interest" description="Disordered" evidence="1">
    <location>
        <begin position="22"/>
        <end position="54"/>
    </location>
</feature>
<dbReference type="Proteomes" id="UP000198345">
    <property type="component" value="Unassembled WGS sequence"/>
</dbReference>
<dbReference type="Gene3D" id="1.10.760.10">
    <property type="entry name" value="Cytochrome c-like domain"/>
    <property type="match status" value="1"/>
</dbReference>
<reference evidence="3 4" key="1">
    <citation type="submission" date="2016-11" db="EMBL/GenBank/DDBJ databases">
        <title>Whole genomes of Flavobacteriaceae.</title>
        <authorList>
            <person name="Stine C."/>
            <person name="Li C."/>
            <person name="Tadesse D."/>
        </authorList>
    </citation>
    <scope>NUCLEOTIDE SEQUENCE [LARGE SCALE GENOMIC DNA]</scope>
    <source>
        <strain evidence="3 4">DSM 18292</strain>
    </source>
</reference>
<organism evidence="3 4">
    <name type="scientific">Flavobacterium hercynium</name>
    <dbReference type="NCBI Taxonomy" id="387094"/>
    <lineage>
        <taxon>Bacteria</taxon>
        <taxon>Pseudomonadati</taxon>
        <taxon>Bacteroidota</taxon>
        <taxon>Flavobacteriia</taxon>
        <taxon>Flavobacteriales</taxon>
        <taxon>Flavobacteriaceae</taxon>
        <taxon>Flavobacterium</taxon>
    </lineage>
</organism>
<evidence type="ECO:0000256" key="2">
    <source>
        <dbReference type="SAM" id="SignalP"/>
    </source>
</evidence>
<feature type="chain" id="PRO_5012511119" description="Cytochrome c domain-containing protein" evidence="2">
    <location>
        <begin position="23"/>
        <end position="144"/>
    </location>
</feature>
<feature type="signal peptide" evidence="2">
    <location>
        <begin position="1"/>
        <end position="22"/>
    </location>
</feature>
<dbReference type="InterPro" id="IPR036909">
    <property type="entry name" value="Cyt_c-like_dom_sf"/>
</dbReference>
<evidence type="ECO:0008006" key="5">
    <source>
        <dbReference type="Google" id="ProtNLM"/>
    </source>
</evidence>
<dbReference type="EMBL" id="MUGW01000044">
    <property type="protein sequence ID" value="OXA85997.1"/>
    <property type="molecule type" value="Genomic_DNA"/>
</dbReference>
<sequence>MKKTLALTILFAAFASCSSSDTYEDIETPTTPPVVVTPPVTNPGTETPPVVTPTPTEPVATTYTANAKSIIDANCIGCHQSGRSASFRPLTTYAQVKEAVENAGLLNRIQLQSGQQGIMPQAGRMSQTNIDILVKWNTDGLKEN</sequence>
<comment type="caution">
    <text evidence="3">The sequence shown here is derived from an EMBL/GenBank/DDBJ whole genome shotgun (WGS) entry which is preliminary data.</text>
</comment>
<evidence type="ECO:0000313" key="3">
    <source>
        <dbReference type="EMBL" id="OXA85997.1"/>
    </source>
</evidence>
<proteinExistence type="predicted"/>
<dbReference type="OrthoDB" id="9786191at2"/>